<evidence type="ECO:0000313" key="4">
    <source>
        <dbReference type="EMBL" id="KAK0141565.1"/>
    </source>
</evidence>
<sequence>MSSFLKAGLSEDSSVTSGTAYTDEFFGPLCGREESVGLEPSVFDNGLCEADGATVTVTPYSPVAFKSLQLDSLCAFADSAMADRVQPGGIPRGPAVEVIKDGGDGGGGGGGTAEGGGGAPGSSPEEPLCVGYVVVVRPPGTDAGIAADVGASVTSSPVCVVVAAVAAVVAAAAAAAALETVAALGSGSQRVWAGRRGQAVLSAIPARVIPAPLGLGGHRPRSRSWSWRAAPKPAEEDGRPSTAPGPPRGALAVPTPVLSQVVAVEVGTVAEEEEEEETAAEEEEEEERSNAQYAWSRISNPETSQGQYRQENPDPCGAVNPPHSSSTDAGRERQRDGSRRGERRQRLSLSSITSFPRKTSSAAVSSSGASRDLKPDARSQVSTVLGGATVTELGGQGLKLLVSRLDLLYVLCRNKTKQTRSLSYTRLSGLDICSARIRIGRNVAASIKMIEVVCNDRLGKKVREGRCCAPNLGTLSSEDTIGDLKKLIAAQTGTRWDKIVLKKCSLDTGWTYVKYIRSY</sequence>
<dbReference type="Proteomes" id="UP001174136">
    <property type="component" value="Unassembled WGS sequence"/>
</dbReference>
<feature type="compositionally biased region" description="Low complexity" evidence="3">
    <location>
        <begin position="360"/>
        <end position="370"/>
    </location>
</feature>
<evidence type="ECO:0000256" key="2">
    <source>
        <dbReference type="ARBA" id="ARBA00022786"/>
    </source>
</evidence>
<organism evidence="4 5">
    <name type="scientific">Merluccius polli</name>
    <name type="common">Benguela hake</name>
    <name type="synonym">Merluccius cadenati</name>
    <dbReference type="NCBI Taxonomy" id="89951"/>
    <lineage>
        <taxon>Eukaryota</taxon>
        <taxon>Metazoa</taxon>
        <taxon>Chordata</taxon>
        <taxon>Craniata</taxon>
        <taxon>Vertebrata</taxon>
        <taxon>Euteleostomi</taxon>
        <taxon>Actinopterygii</taxon>
        <taxon>Neopterygii</taxon>
        <taxon>Teleostei</taxon>
        <taxon>Neoteleostei</taxon>
        <taxon>Acanthomorphata</taxon>
        <taxon>Zeiogadaria</taxon>
        <taxon>Gadariae</taxon>
        <taxon>Gadiformes</taxon>
        <taxon>Gadoidei</taxon>
        <taxon>Merlucciidae</taxon>
        <taxon>Merluccius</taxon>
    </lineage>
</organism>
<gene>
    <name evidence="4" type="primary">ubl5</name>
    <name evidence="4" type="ORF">N1851_021288</name>
</gene>
<feature type="compositionally biased region" description="Acidic residues" evidence="3">
    <location>
        <begin position="270"/>
        <end position="287"/>
    </location>
</feature>
<dbReference type="AlphaFoldDB" id="A0AA47MK50"/>
<dbReference type="InterPro" id="IPR039732">
    <property type="entry name" value="Hub1/Ubl5"/>
</dbReference>
<dbReference type="SUPFAM" id="SSF54236">
    <property type="entry name" value="Ubiquitin-like"/>
    <property type="match status" value="1"/>
</dbReference>
<protein>
    <recommendedName>
        <fullName evidence="1">Ubiquitin-like protein 5</fullName>
    </recommendedName>
</protein>
<feature type="compositionally biased region" description="Gly residues" evidence="3">
    <location>
        <begin position="104"/>
        <end position="120"/>
    </location>
</feature>
<dbReference type="PANTHER" id="PTHR13042">
    <property type="entry name" value="UBIQUITIN-LIKE PROTEIN 5"/>
    <property type="match status" value="1"/>
</dbReference>
<dbReference type="EMBL" id="JAOPHQ010003796">
    <property type="protein sequence ID" value="KAK0141565.1"/>
    <property type="molecule type" value="Genomic_DNA"/>
</dbReference>
<keyword evidence="5" id="KW-1185">Reference proteome</keyword>
<evidence type="ECO:0000256" key="1">
    <source>
        <dbReference type="ARBA" id="ARBA00021360"/>
    </source>
</evidence>
<accession>A0AA47MK50</accession>
<feature type="region of interest" description="Disordered" evidence="3">
    <location>
        <begin position="212"/>
        <end position="256"/>
    </location>
</feature>
<keyword evidence="2" id="KW-0833">Ubl conjugation pathway</keyword>
<dbReference type="InterPro" id="IPR029071">
    <property type="entry name" value="Ubiquitin-like_domsf"/>
</dbReference>
<evidence type="ECO:0000256" key="3">
    <source>
        <dbReference type="SAM" id="MobiDB-lite"/>
    </source>
</evidence>
<feature type="compositionally biased region" description="Basic and acidic residues" evidence="3">
    <location>
        <begin position="329"/>
        <end position="340"/>
    </location>
</feature>
<feature type="region of interest" description="Disordered" evidence="3">
    <location>
        <begin position="97"/>
        <end position="123"/>
    </location>
</feature>
<feature type="region of interest" description="Disordered" evidence="3">
    <location>
        <begin position="268"/>
        <end position="378"/>
    </location>
</feature>
<proteinExistence type="predicted"/>
<evidence type="ECO:0000313" key="5">
    <source>
        <dbReference type="Proteomes" id="UP001174136"/>
    </source>
</evidence>
<name>A0AA47MK50_MERPO</name>
<comment type="caution">
    <text evidence="4">The sequence shown here is derived from an EMBL/GenBank/DDBJ whole genome shotgun (WGS) entry which is preliminary data.</text>
</comment>
<reference evidence="4" key="1">
    <citation type="journal article" date="2023" name="Front. Mar. Sci.">
        <title>A new Merluccius polli reference genome to investigate the effects of global change in West African waters.</title>
        <authorList>
            <person name="Mateo J.L."/>
            <person name="Blanco-Fernandez C."/>
            <person name="Garcia-Vazquez E."/>
            <person name="Machado-Schiaffino G."/>
        </authorList>
    </citation>
    <scope>NUCLEOTIDE SEQUENCE</scope>
    <source>
        <strain evidence="4">C29</strain>
        <tissue evidence="4">Fin</tissue>
    </source>
</reference>
<dbReference type="Gene3D" id="3.10.20.90">
    <property type="entry name" value="Phosphatidylinositol 3-kinase Catalytic Subunit, Chain A, domain 1"/>
    <property type="match status" value="1"/>
</dbReference>
<feature type="compositionally biased region" description="Polar residues" evidence="3">
    <location>
        <begin position="290"/>
        <end position="310"/>
    </location>
</feature>